<sequence length="166" mass="17795">MLHRWVVLELRRLEVHVADGTRHLDDPLHPPRAAGVDHDLAVIGVERSELPPDLLRGHVVLGREPLGDGLTGCRVATEDGAGVAGVGDVEHVVGDGAQEAAGARGGRAGHVRQRPPQQLLVFLVGRQERLPNHVNVHHAAALCCELCSIFGANKSTKDSRNLNKSK</sequence>
<evidence type="ECO:0000313" key="2">
    <source>
        <dbReference type="Proteomes" id="UP000008021"/>
    </source>
</evidence>
<reference evidence="1" key="1">
    <citation type="submission" date="2015-04" db="UniProtKB">
        <authorList>
            <consortium name="EnsemblPlants"/>
        </authorList>
    </citation>
    <scope>IDENTIFICATION</scope>
</reference>
<dbReference type="AlphaFoldDB" id="A0A0E0CHG3"/>
<proteinExistence type="predicted"/>
<dbReference type="Gramene" id="OMERI02G08830.1">
    <property type="protein sequence ID" value="OMERI02G08830.1"/>
    <property type="gene ID" value="OMERI02G08830"/>
</dbReference>
<dbReference type="HOGENOM" id="CLU_1605303_0_0_1"/>
<reference evidence="1" key="2">
    <citation type="submission" date="2018-05" db="EMBL/GenBank/DDBJ databases">
        <title>OmerRS3 (Oryza meridionalis Reference Sequence Version 3).</title>
        <authorList>
            <person name="Zhang J."/>
            <person name="Kudrna D."/>
            <person name="Lee S."/>
            <person name="Talag J."/>
            <person name="Welchert J."/>
            <person name="Wing R.A."/>
        </authorList>
    </citation>
    <scope>NUCLEOTIDE SEQUENCE [LARGE SCALE GENOMIC DNA]</scope>
    <source>
        <strain evidence="1">cv. OR44</strain>
    </source>
</reference>
<protein>
    <submittedName>
        <fullName evidence="1">Uncharacterized protein</fullName>
    </submittedName>
</protein>
<dbReference type="EnsemblPlants" id="OMERI02G08830.1">
    <property type="protein sequence ID" value="OMERI02G08830.1"/>
    <property type="gene ID" value="OMERI02G08830"/>
</dbReference>
<dbReference type="Proteomes" id="UP000008021">
    <property type="component" value="Chromosome 2"/>
</dbReference>
<keyword evidence="2" id="KW-1185">Reference proteome</keyword>
<evidence type="ECO:0000313" key="1">
    <source>
        <dbReference type="EnsemblPlants" id="OMERI02G08830.1"/>
    </source>
</evidence>
<accession>A0A0E0CHG3</accession>
<organism evidence="1">
    <name type="scientific">Oryza meridionalis</name>
    <dbReference type="NCBI Taxonomy" id="40149"/>
    <lineage>
        <taxon>Eukaryota</taxon>
        <taxon>Viridiplantae</taxon>
        <taxon>Streptophyta</taxon>
        <taxon>Embryophyta</taxon>
        <taxon>Tracheophyta</taxon>
        <taxon>Spermatophyta</taxon>
        <taxon>Magnoliopsida</taxon>
        <taxon>Liliopsida</taxon>
        <taxon>Poales</taxon>
        <taxon>Poaceae</taxon>
        <taxon>BOP clade</taxon>
        <taxon>Oryzoideae</taxon>
        <taxon>Oryzeae</taxon>
        <taxon>Oryzinae</taxon>
        <taxon>Oryza</taxon>
    </lineage>
</organism>
<name>A0A0E0CHG3_9ORYZ</name>